<keyword evidence="2" id="KW-1185">Reference proteome</keyword>
<dbReference type="InterPro" id="IPR011204">
    <property type="entry name" value="Virulence_RhuM-like"/>
</dbReference>
<dbReference type="EMBL" id="JAJCIS010000001">
    <property type="protein sequence ID" value="MCB7385704.1"/>
    <property type="molecule type" value="Genomic_DNA"/>
</dbReference>
<comment type="caution">
    <text evidence="1">The sequence shown here is derived from an EMBL/GenBank/DDBJ whole genome shotgun (WGS) entry which is preliminary data.</text>
</comment>
<dbReference type="PIRSF" id="PIRSF015268">
    <property type="entry name" value="Virulence_RhuM"/>
    <property type="match status" value="1"/>
</dbReference>
<evidence type="ECO:0000313" key="2">
    <source>
        <dbReference type="Proteomes" id="UP001299546"/>
    </source>
</evidence>
<dbReference type="Proteomes" id="UP001299546">
    <property type="component" value="Unassembled WGS sequence"/>
</dbReference>
<sequence length="342" mass="40067">MDENMALTPYETREILFYKTDNGDVRVEILLYQENLWLTQAKMAELFEVQKAAISKHLKNIFTSGELMEDSVVSVLETTAADGKKYPTRYYNLDAIIAVGYRVNSKKATMFRIWANRILKEYIIKGYVMDDERLKEPENFFGKDYFEEQLERIRDIRSSERRFYQKITDIYSQCSADYDVDSPVTKEFFATVQNKLHYAITKHTAAEIIYDRADSTKPNMGLTTWKNAPGGRIRKSDVVIAKNYLDETEMSSLNEIVTMYLDYAERQARRGNIMYMKDWVARLDAFLQFNEEEVLHHKGKVTAAIAKAFAESEFEKYRVIQDRQYQSDFDRLVASTEEKDYG</sequence>
<dbReference type="RefSeq" id="WP_227183089.1">
    <property type="nucleotide sequence ID" value="NZ_JAJCIQ010000001.1"/>
</dbReference>
<dbReference type="Gene3D" id="1.10.10.10">
    <property type="entry name" value="Winged helix-like DNA-binding domain superfamily/Winged helix DNA-binding domain"/>
    <property type="match status" value="1"/>
</dbReference>
<dbReference type="PANTHER" id="PTHR35810">
    <property type="entry name" value="CYTOPLASMIC PROTEIN-RELATED"/>
    <property type="match status" value="1"/>
</dbReference>
<dbReference type="PANTHER" id="PTHR35810:SF1">
    <property type="entry name" value="CYTOPLASMIC PROTEIN"/>
    <property type="match status" value="1"/>
</dbReference>
<reference evidence="1 2" key="1">
    <citation type="submission" date="2021-10" db="EMBL/GenBank/DDBJ databases">
        <title>Collection of gut derived symbiotic bacterial strains cultured from healthy donors.</title>
        <authorList>
            <person name="Lin H."/>
            <person name="Littmann E."/>
            <person name="Kohout C."/>
            <person name="Pamer E.G."/>
        </authorList>
    </citation>
    <scope>NUCLEOTIDE SEQUENCE [LARGE SCALE GENOMIC DNA]</scope>
    <source>
        <strain evidence="1 2">DFI.1.165</strain>
    </source>
</reference>
<accession>A0ABS8DCZ5</accession>
<name>A0ABS8DCZ5_9FIRM</name>
<dbReference type="Pfam" id="PF13310">
    <property type="entry name" value="Virulence_RhuM"/>
    <property type="match status" value="1"/>
</dbReference>
<organism evidence="1 2">
    <name type="scientific">Bariatricus massiliensis</name>
    <dbReference type="NCBI Taxonomy" id="1745713"/>
    <lineage>
        <taxon>Bacteria</taxon>
        <taxon>Bacillati</taxon>
        <taxon>Bacillota</taxon>
        <taxon>Clostridia</taxon>
        <taxon>Lachnospirales</taxon>
        <taxon>Lachnospiraceae</taxon>
        <taxon>Bariatricus</taxon>
    </lineage>
</organism>
<dbReference type="InterPro" id="IPR036388">
    <property type="entry name" value="WH-like_DNA-bd_sf"/>
</dbReference>
<protein>
    <submittedName>
        <fullName evidence="1">Virulence RhuM family protein</fullName>
    </submittedName>
</protein>
<evidence type="ECO:0000313" key="1">
    <source>
        <dbReference type="EMBL" id="MCB7385704.1"/>
    </source>
</evidence>
<gene>
    <name evidence="1" type="ORF">LIZ65_00235</name>
</gene>
<proteinExistence type="predicted"/>